<dbReference type="NCBIfam" id="TIGR03033">
    <property type="entry name" value="phage_rel_nuc"/>
    <property type="match status" value="1"/>
</dbReference>
<proteinExistence type="predicted"/>
<accession>A0A6C0I9L0</accession>
<dbReference type="AlphaFoldDB" id="A0A6C0I9L0"/>
<sequence>MHPQVEQLLKIPQFEQRSKEWFQQRNNAITASDIPTVLNENVYKSPYTLLLDKCNGNPKPFVGNDATRWGNHYEDIAIEKYSQIKNKEVLSFGLIIHRDYPWLGGSPDGITTDGILLEVKCPLKRKIIHGEVPHHYLSQVLLNLEICDLEVAHFIEFVPGNSDDNFEINIVEVLRDREWFKEKVVVMKEFWDSVLYYRANGIDKHPRYKEKTSKKVTEGITLNIGNKSPLFINDTDQD</sequence>
<dbReference type="EMBL" id="MN740136">
    <property type="protein sequence ID" value="QHT89085.1"/>
    <property type="molecule type" value="Genomic_DNA"/>
</dbReference>
<dbReference type="CDD" id="cd22343">
    <property type="entry name" value="PDDEXK_lambda_exonuclease-like"/>
    <property type="match status" value="1"/>
</dbReference>
<dbReference type="Gene3D" id="3.90.320.10">
    <property type="match status" value="1"/>
</dbReference>
<evidence type="ECO:0000313" key="2">
    <source>
        <dbReference type="EMBL" id="QHT89085.1"/>
    </source>
</evidence>
<dbReference type="InterPro" id="IPR011335">
    <property type="entry name" value="Restrct_endonuc-II-like"/>
</dbReference>
<dbReference type="PANTHER" id="PTHR46609:SF6">
    <property type="entry name" value="EXONUCLEASE, PHAGE-TYPE_RECB, C-TERMINAL DOMAIN-CONTAINING PROTEIN-RELATED"/>
    <property type="match status" value="1"/>
</dbReference>
<protein>
    <recommendedName>
        <fullName evidence="1">YqaJ viral recombinase domain-containing protein</fullName>
    </recommendedName>
</protein>
<name>A0A6C0I9L0_9ZZZZ</name>
<dbReference type="PANTHER" id="PTHR46609">
    <property type="entry name" value="EXONUCLEASE, PHAGE-TYPE/RECB, C-TERMINAL DOMAIN-CONTAINING PROTEIN"/>
    <property type="match status" value="1"/>
</dbReference>
<dbReference type="InterPro" id="IPR011604">
    <property type="entry name" value="PDDEXK-like_dom_sf"/>
</dbReference>
<organism evidence="2">
    <name type="scientific">viral metagenome</name>
    <dbReference type="NCBI Taxonomy" id="1070528"/>
    <lineage>
        <taxon>unclassified sequences</taxon>
        <taxon>metagenomes</taxon>
        <taxon>organismal metagenomes</taxon>
    </lineage>
</organism>
<dbReference type="InterPro" id="IPR017482">
    <property type="entry name" value="Lambda-type_endonuclease"/>
</dbReference>
<dbReference type="SUPFAM" id="SSF52980">
    <property type="entry name" value="Restriction endonuclease-like"/>
    <property type="match status" value="1"/>
</dbReference>
<feature type="domain" description="YqaJ viral recombinase" evidence="1">
    <location>
        <begin position="20"/>
        <end position="148"/>
    </location>
</feature>
<dbReference type="InterPro" id="IPR051703">
    <property type="entry name" value="NF-kappa-B_Signaling_Reg"/>
</dbReference>
<dbReference type="Pfam" id="PF09588">
    <property type="entry name" value="YqaJ"/>
    <property type="match status" value="1"/>
</dbReference>
<reference evidence="2" key="1">
    <citation type="journal article" date="2020" name="Nature">
        <title>Giant virus diversity and host interactions through global metagenomics.</title>
        <authorList>
            <person name="Schulz F."/>
            <person name="Roux S."/>
            <person name="Paez-Espino D."/>
            <person name="Jungbluth S."/>
            <person name="Walsh D.A."/>
            <person name="Denef V.J."/>
            <person name="McMahon K.D."/>
            <person name="Konstantinidis K.T."/>
            <person name="Eloe-Fadrosh E.A."/>
            <person name="Kyrpides N.C."/>
            <person name="Woyke T."/>
        </authorList>
    </citation>
    <scope>NUCLEOTIDE SEQUENCE</scope>
    <source>
        <strain evidence="2">GVMAG-M-3300023184-53</strain>
    </source>
</reference>
<dbReference type="InterPro" id="IPR019080">
    <property type="entry name" value="YqaJ_viral_recombinase"/>
</dbReference>
<evidence type="ECO:0000259" key="1">
    <source>
        <dbReference type="Pfam" id="PF09588"/>
    </source>
</evidence>